<comment type="caution">
    <text evidence="1">The sequence shown here is derived from an EMBL/GenBank/DDBJ whole genome shotgun (WGS) entry which is preliminary data.</text>
</comment>
<evidence type="ECO:0000313" key="1">
    <source>
        <dbReference type="EMBL" id="CAG8653132.1"/>
    </source>
</evidence>
<gene>
    <name evidence="1" type="ORF">PBRASI_LOCUS10369</name>
</gene>
<name>A0A9N9DZN8_9GLOM</name>
<feature type="non-terminal residue" evidence="1">
    <location>
        <position position="1"/>
    </location>
</feature>
<dbReference type="EMBL" id="CAJVPI010003028">
    <property type="protein sequence ID" value="CAG8653132.1"/>
    <property type="molecule type" value="Genomic_DNA"/>
</dbReference>
<reference evidence="1" key="1">
    <citation type="submission" date="2021-06" db="EMBL/GenBank/DDBJ databases">
        <authorList>
            <person name="Kallberg Y."/>
            <person name="Tangrot J."/>
            <person name="Rosling A."/>
        </authorList>
    </citation>
    <scope>NUCLEOTIDE SEQUENCE</scope>
    <source>
        <strain evidence="1">BR232B</strain>
    </source>
</reference>
<evidence type="ECO:0000313" key="2">
    <source>
        <dbReference type="Proteomes" id="UP000789739"/>
    </source>
</evidence>
<accession>A0A9N9DZN8</accession>
<organism evidence="1 2">
    <name type="scientific">Paraglomus brasilianum</name>
    <dbReference type="NCBI Taxonomy" id="144538"/>
    <lineage>
        <taxon>Eukaryota</taxon>
        <taxon>Fungi</taxon>
        <taxon>Fungi incertae sedis</taxon>
        <taxon>Mucoromycota</taxon>
        <taxon>Glomeromycotina</taxon>
        <taxon>Glomeromycetes</taxon>
        <taxon>Paraglomerales</taxon>
        <taxon>Paraglomeraceae</taxon>
        <taxon>Paraglomus</taxon>
    </lineage>
</organism>
<protein>
    <submittedName>
        <fullName evidence="1">1657_t:CDS:1</fullName>
    </submittedName>
</protein>
<keyword evidence="2" id="KW-1185">Reference proteome</keyword>
<dbReference type="Proteomes" id="UP000789739">
    <property type="component" value="Unassembled WGS sequence"/>
</dbReference>
<sequence length="53" mass="5767">NQTYGRYGKTTKSVTSSAKKEEKLLGTGVFIFGILNKARASMARGGPEYKIIV</sequence>
<proteinExistence type="predicted"/>
<dbReference type="AlphaFoldDB" id="A0A9N9DZN8"/>